<organism evidence="3 4">
    <name type="scientific">Pseudofulvimonas gallinarii</name>
    <dbReference type="NCBI Taxonomy" id="634155"/>
    <lineage>
        <taxon>Bacteria</taxon>
        <taxon>Pseudomonadati</taxon>
        <taxon>Pseudomonadota</taxon>
        <taxon>Gammaproteobacteria</taxon>
        <taxon>Lysobacterales</taxon>
        <taxon>Rhodanobacteraceae</taxon>
        <taxon>Pseudofulvimonas</taxon>
    </lineage>
</organism>
<feature type="region of interest" description="Disordered" evidence="1">
    <location>
        <begin position="122"/>
        <end position="165"/>
    </location>
</feature>
<protein>
    <submittedName>
        <fullName evidence="3">Uncharacterized protein</fullName>
    </submittedName>
</protein>
<feature type="compositionally biased region" description="Low complexity" evidence="1">
    <location>
        <begin position="58"/>
        <end position="71"/>
    </location>
</feature>
<evidence type="ECO:0000313" key="4">
    <source>
        <dbReference type="Proteomes" id="UP000294599"/>
    </source>
</evidence>
<feature type="transmembrane region" description="Helical" evidence="2">
    <location>
        <begin position="7"/>
        <end position="28"/>
    </location>
</feature>
<sequence>MVDRGRLLIASTVVAGHVLMAMLFAHAMRPAPRPVSDGEAMVVIDLSLWPQPEPEPEPAVVAAPEEASPSATDTSTGPEPLAAPAVPAPARAQRAPASAGMEAVIAGPEEPAPAQWRVAPSEDPFARPSDPVERGFGRRGQPALPSVTRPRIAGEAPPNPVIPQQRMRRRMGPGEVVQVLGSLIGGGPDAPVEAPCGGRLNGGENVGRAFSPAWNKHYGCSEDRDADDFDGTFAQPPGTVR</sequence>
<dbReference type="EMBL" id="SMAF01000017">
    <property type="protein sequence ID" value="TCS96010.1"/>
    <property type="molecule type" value="Genomic_DNA"/>
</dbReference>
<comment type="caution">
    <text evidence="3">The sequence shown here is derived from an EMBL/GenBank/DDBJ whole genome shotgun (WGS) entry which is preliminary data.</text>
</comment>
<dbReference type="AlphaFoldDB" id="A0A4R3LA33"/>
<name>A0A4R3LA33_9GAMM</name>
<gene>
    <name evidence="3" type="ORF">EDC25_11721</name>
</gene>
<keyword evidence="4" id="KW-1185">Reference proteome</keyword>
<dbReference type="Proteomes" id="UP000294599">
    <property type="component" value="Unassembled WGS sequence"/>
</dbReference>
<keyword evidence="2" id="KW-0812">Transmembrane</keyword>
<keyword evidence="2" id="KW-0472">Membrane</keyword>
<feature type="compositionally biased region" description="Low complexity" evidence="1">
    <location>
        <begin position="78"/>
        <end position="90"/>
    </location>
</feature>
<keyword evidence="2" id="KW-1133">Transmembrane helix</keyword>
<evidence type="ECO:0000256" key="2">
    <source>
        <dbReference type="SAM" id="Phobius"/>
    </source>
</evidence>
<reference evidence="3 4" key="1">
    <citation type="submission" date="2019-03" db="EMBL/GenBank/DDBJ databases">
        <title>Genomic Encyclopedia of Type Strains, Phase IV (KMG-IV): sequencing the most valuable type-strain genomes for metagenomic binning, comparative biology and taxonomic classification.</title>
        <authorList>
            <person name="Goeker M."/>
        </authorList>
    </citation>
    <scope>NUCLEOTIDE SEQUENCE [LARGE SCALE GENOMIC DNA]</scope>
    <source>
        <strain evidence="3 4">DSM 21944</strain>
    </source>
</reference>
<proteinExistence type="predicted"/>
<accession>A0A4R3LA33</accession>
<evidence type="ECO:0000256" key="1">
    <source>
        <dbReference type="SAM" id="MobiDB-lite"/>
    </source>
</evidence>
<feature type="region of interest" description="Disordered" evidence="1">
    <location>
        <begin position="53"/>
        <end position="90"/>
    </location>
</feature>
<evidence type="ECO:0000313" key="3">
    <source>
        <dbReference type="EMBL" id="TCS96010.1"/>
    </source>
</evidence>